<comment type="caution">
    <text evidence="4">The sequence shown here is derived from an EMBL/GenBank/DDBJ whole genome shotgun (WGS) entry which is preliminary data.</text>
</comment>
<evidence type="ECO:0000313" key="5">
    <source>
        <dbReference type="Proteomes" id="UP000268033"/>
    </source>
</evidence>
<feature type="transmembrane region" description="Helical" evidence="2">
    <location>
        <begin position="347"/>
        <end position="366"/>
    </location>
</feature>
<protein>
    <submittedName>
        <fullName evidence="4">Uncharacterized protein (TIGR03503 family)</fullName>
    </submittedName>
</protein>
<sequence>MAAIKASLGLAALCLASQALGAEPKDTLPQSLLYLQNVFHLPKGPYYQVLRRKSGSDSLILVGPDGNKFYRDRHPDTVDWYSAPGMDIVRMASARPGPWQAIGEFTGRYPFKGFTFGAPAWPNPRYVGEQTELCQQIAEPAGSLSAAEFTRLVDARTWFTSSHVGKDDNFAFGSTAKVHLKGLGGRYCATLNVPTLAGHYQWSLRDSAVFDSQEFTQELLLKPLPLTIDTPLPQDDLSPLIYRATLNDDTLDLQSVRIALTLHLANNQQVKRILRPVNGVAELRYLQTPGHAITVSGKVDFIDAEGTARELQLPERTLVSVPPPKPKPPVDPQAEAAKPAANSGFSAWWLLFALVPVIFGTLWWWLRARKRQEALPTEEAQLPESQPQTPENDGFLLDLSRPDDVDEKN</sequence>
<evidence type="ECO:0000256" key="2">
    <source>
        <dbReference type="SAM" id="Phobius"/>
    </source>
</evidence>
<keyword evidence="3" id="KW-0732">Signal</keyword>
<accession>A0A3N1PTB0</accession>
<feature type="region of interest" description="Disordered" evidence="1">
    <location>
        <begin position="376"/>
        <end position="409"/>
    </location>
</feature>
<evidence type="ECO:0000256" key="3">
    <source>
        <dbReference type="SAM" id="SignalP"/>
    </source>
</evidence>
<feature type="signal peptide" evidence="3">
    <location>
        <begin position="1"/>
        <end position="21"/>
    </location>
</feature>
<keyword evidence="5" id="KW-1185">Reference proteome</keyword>
<dbReference type="AlphaFoldDB" id="A0A3N1PTB0"/>
<dbReference type="EMBL" id="RJUL01000002">
    <property type="protein sequence ID" value="ROQ29970.1"/>
    <property type="molecule type" value="Genomic_DNA"/>
</dbReference>
<keyword evidence="2" id="KW-1133">Transmembrane helix</keyword>
<organism evidence="4 5">
    <name type="scientific">Gallaecimonas pentaromativorans</name>
    <dbReference type="NCBI Taxonomy" id="584787"/>
    <lineage>
        <taxon>Bacteria</taxon>
        <taxon>Pseudomonadati</taxon>
        <taxon>Pseudomonadota</taxon>
        <taxon>Gammaproteobacteria</taxon>
        <taxon>Enterobacterales</taxon>
        <taxon>Gallaecimonadaceae</taxon>
        <taxon>Gallaecimonas</taxon>
    </lineage>
</organism>
<proteinExistence type="predicted"/>
<dbReference type="Proteomes" id="UP000268033">
    <property type="component" value="Unassembled WGS sequence"/>
</dbReference>
<dbReference type="RefSeq" id="WP_123420806.1">
    <property type="nucleotide sequence ID" value="NZ_RJUL01000002.1"/>
</dbReference>
<reference evidence="4 5" key="1">
    <citation type="submission" date="2018-11" db="EMBL/GenBank/DDBJ databases">
        <title>Genomic Encyclopedia of Type Strains, Phase IV (KMG-IV): sequencing the most valuable type-strain genomes for metagenomic binning, comparative biology and taxonomic classification.</title>
        <authorList>
            <person name="Goeker M."/>
        </authorList>
    </citation>
    <scope>NUCLEOTIDE SEQUENCE [LARGE SCALE GENOMIC DNA]</scope>
    <source>
        <strain evidence="4 5">DSM 21945</strain>
    </source>
</reference>
<name>A0A3N1PTB0_9GAMM</name>
<keyword evidence="2" id="KW-0812">Transmembrane</keyword>
<feature type="chain" id="PRO_5017984061" evidence="3">
    <location>
        <begin position="22"/>
        <end position="409"/>
    </location>
</feature>
<dbReference type="STRING" id="584787.GCA_001247655_02358"/>
<keyword evidence="2" id="KW-0472">Membrane</keyword>
<evidence type="ECO:0000313" key="4">
    <source>
        <dbReference type="EMBL" id="ROQ29970.1"/>
    </source>
</evidence>
<evidence type="ECO:0000256" key="1">
    <source>
        <dbReference type="SAM" id="MobiDB-lite"/>
    </source>
</evidence>
<gene>
    <name evidence="4" type="ORF">EDC28_102349</name>
</gene>
<feature type="compositionally biased region" description="Basic and acidic residues" evidence="1">
    <location>
        <begin position="400"/>
        <end position="409"/>
    </location>
</feature>